<name>A0AB34I6X4_ESCRO</name>
<protein>
    <submittedName>
        <fullName evidence="2">Uncharacterized protein</fullName>
    </submittedName>
</protein>
<sequence>MPIPEPSPGLGDKRQKCAAGVLGPLTSAFVDSYLHTRQVSVVEGPVEHLSRELSSFLINMGDSSVEAGATASDTVAEEVSLFSTTDMIMFSLIVGLLTYWFLFRKKKDEVPEFTKMQTT</sequence>
<keyword evidence="1" id="KW-0812">Transmembrane</keyword>
<gene>
    <name evidence="2" type="ORF">J1605_016574</name>
</gene>
<evidence type="ECO:0000313" key="2">
    <source>
        <dbReference type="EMBL" id="KAJ8798771.1"/>
    </source>
</evidence>
<comment type="caution">
    <text evidence="2">The sequence shown here is derived from an EMBL/GenBank/DDBJ whole genome shotgun (WGS) entry which is preliminary data.</text>
</comment>
<reference evidence="2 3" key="1">
    <citation type="submission" date="2022-11" db="EMBL/GenBank/DDBJ databases">
        <title>Whole genome sequence of Eschrichtius robustus ER-17-0199.</title>
        <authorList>
            <person name="Bruniche-Olsen A."/>
            <person name="Black A.N."/>
            <person name="Fields C.J."/>
            <person name="Walden K."/>
            <person name="Dewoody J.A."/>
        </authorList>
    </citation>
    <scope>NUCLEOTIDE SEQUENCE [LARGE SCALE GENOMIC DNA]</scope>
    <source>
        <strain evidence="2">ER-17-0199</strain>
        <tissue evidence="2">Blubber</tissue>
    </source>
</reference>
<keyword evidence="1" id="KW-1133">Transmembrane helix</keyword>
<evidence type="ECO:0000313" key="3">
    <source>
        <dbReference type="Proteomes" id="UP001159641"/>
    </source>
</evidence>
<accession>A0AB34I6X4</accession>
<proteinExistence type="predicted"/>
<organism evidence="2 3">
    <name type="scientific">Eschrichtius robustus</name>
    <name type="common">California gray whale</name>
    <name type="synonym">Eschrichtius gibbosus</name>
    <dbReference type="NCBI Taxonomy" id="9764"/>
    <lineage>
        <taxon>Eukaryota</taxon>
        <taxon>Metazoa</taxon>
        <taxon>Chordata</taxon>
        <taxon>Craniata</taxon>
        <taxon>Vertebrata</taxon>
        <taxon>Euteleostomi</taxon>
        <taxon>Mammalia</taxon>
        <taxon>Eutheria</taxon>
        <taxon>Laurasiatheria</taxon>
        <taxon>Artiodactyla</taxon>
        <taxon>Whippomorpha</taxon>
        <taxon>Cetacea</taxon>
        <taxon>Mysticeti</taxon>
        <taxon>Eschrichtiidae</taxon>
        <taxon>Eschrichtius</taxon>
    </lineage>
</organism>
<dbReference type="AlphaFoldDB" id="A0AB34I6X4"/>
<keyword evidence="3" id="KW-1185">Reference proteome</keyword>
<dbReference type="EMBL" id="JAIQCJ010000020">
    <property type="protein sequence ID" value="KAJ8798771.1"/>
    <property type="molecule type" value="Genomic_DNA"/>
</dbReference>
<feature type="transmembrane region" description="Helical" evidence="1">
    <location>
        <begin position="87"/>
        <end position="103"/>
    </location>
</feature>
<dbReference type="Proteomes" id="UP001159641">
    <property type="component" value="Unassembled WGS sequence"/>
</dbReference>
<keyword evidence="1" id="KW-0472">Membrane</keyword>
<evidence type="ECO:0000256" key="1">
    <source>
        <dbReference type="SAM" id="Phobius"/>
    </source>
</evidence>